<feature type="transmembrane region" description="Helical" evidence="1">
    <location>
        <begin position="570"/>
        <end position="591"/>
    </location>
</feature>
<dbReference type="InterPro" id="IPR046623">
    <property type="entry name" value="DUF6536"/>
</dbReference>
<keyword evidence="1" id="KW-1133">Transmembrane helix</keyword>
<dbReference type="EMBL" id="JYNV01000333">
    <property type="protein sequence ID" value="KZM18404.1"/>
    <property type="molecule type" value="Genomic_DNA"/>
</dbReference>
<feature type="domain" description="DUF6536" evidence="2">
    <location>
        <begin position="101"/>
        <end position="252"/>
    </location>
</feature>
<name>A0A162VEI4_DIDRA</name>
<evidence type="ECO:0000313" key="4">
    <source>
        <dbReference type="Proteomes" id="UP000076837"/>
    </source>
</evidence>
<organism evidence="3 4">
    <name type="scientific">Didymella rabiei</name>
    <name type="common">Chickpea ascochyta blight fungus</name>
    <name type="synonym">Mycosphaerella rabiei</name>
    <dbReference type="NCBI Taxonomy" id="5454"/>
    <lineage>
        <taxon>Eukaryota</taxon>
        <taxon>Fungi</taxon>
        <taxon>Dikarya</taxon>
        <taxon>Ascomycota</taxon>
        <taxon>Pezizomycotina</taxon>
        <taxon>Dothideomycetes</taxon>
        <taxon>Pleosporomycetidae</taxon>
        <taxon>Pleosporales</taxon>
        <taxon>Pleosporineae</taxon>
        <taxon>Didymellaceae</taxon>
        <taxon>Ascochyta</taxon>
    </lineage>
</organism>
<feature type="transmembrane region" description="Helical" evidence="1">
    <location>
        <begin position="636"/>
        <end position="657"/>
    </location>
</feature>
<accession>A0A162VEI4</accession>
<feature type="transmembrane region" description="Helical" evidence="1">
    <location>
        <begin position="426"/>
        <end position="449"/>
    </location>
</feature>
<evidence type="ECO:0000256" key="1">
    <source>
        <dbReference type="SAM" id="Phobius"/>
    </source>
</evidence>
<feature type="transmembrane region" description="Helical" evidence="1">
    <location>
        <begin position="109"/>
        <end position="128"/>
    </location>
</feature>
<dbReference type="STRING" id="5454.A0A162VEI4"/>
<reference evidence="3 4" key="1">
    <citation type="journal article" date="2016" name="Sci. Rep.">
        <title>Draft genome sequencing and secretome analysis of fungal phytopathogen Ascochyta rabiei provides insight into the necrotrophic effector repertoire.</title>
        <authorList>
            <person name="Verma S."/>
            <person name="Gazara R.K."/>
            <person name="Nizam S."/>
            <person name="Parween S."/>
            <person name="Chattopadhyay D."/>
            <person name="Verma P.K."/>
        </authorList>
    </citation>
    <scope>NUCLEOTIDE SEQUENCE [LARGE SCALE GENOMIC DNA]</scope>
    <source>
        <strain evidence="3 4">ArDII</strain>
    </source>
</reference>
<gene>
    <name evidence="3" type="ORF">ST47_g10459</name>
</gene>
<dbReference type="Proteomes" id="UP000076837">
    <property type="component" value="Unassembled WGS sequence"/>
</dbReference>
<keyword evidence="1" id="KW-0812">Transmembrane</keyword>
<sequence length="776" mass="87460">MRLPQRFKRVPNQEPGEEQDIILPAYPSQTKMDVNNNVETYHSSSWEPMRTDTEYTAGAYTTVGLPITHHKTWVEHLEEYEHRRFGTGILSFLYNNFVAGWRAGLLRAFLFSLAALALNISIFLWLFLEYGPVRGNGTINTSNCDEVGNLETGIKVGLNVVSTLILGASTYAMQGTTAPTREEVDSAHSKGKWLEIGTQSWRNLIYVSKRHASIWSILAITSLPLHLVFNAVFFTTTETYQYAVAVVDQGFLQNAEFQATSENSSPTLPQFERFVWNGNCDGNDCSWDINNDGLVRQLLDDVRDSSRAQAYKRLERPECIESYTEGFMQKYSDVVVVSNITQVDTPVLWTRYSQRNLSKDKKDTNQDPFHWVCHDMLKNSVEGPDRCSRGFAKKHIKPEQWTVYGHPVDYCFARVEPELCHLQYNAYIMLAVVVFSVIKVLAIAFLVVTHPKGDFLRTMGDAITSFLKKQDETTKDMCLVSSAQIRKQGFQSPYSPQTFTNARPRWWTGANTTEFFSTIGISAGYVVILSSTLYWAISETDGTAFDSGLGRPNIQSLANLRPDNTKSSTIVPTILTANIPQVGFSLLYVFYTNIWSKLLIAYEFDRLTRVQKGLRVSERSKGQQRASHFFTLPTRYALPLMAVSAALHYLCSQSLFMARFDGMRDSNIDPQDQMVRLGYSATGMIALISVNFAMMVVTICVAGFRRLSTGLGEMSMSVVISAACHIKRPEYEPWLQAVQWGDVSGGIGEMEGGQDIRHCAFTSLSAERPIEGHIYR</sequence>
<keyword evidence="4" id="KW-1185">Reference proteome</keyword>
<dbReference type="Pfam" id="PF20163">
    <property type="entry name" value="DUF6536"/>
    <property type="match status" value="1"/>
</dbReference>
<dbReference type="PANTHER" id="PTHR35395">
    <property type="entry name" value="DUF6536 DOMAIN-CONTAINING PROTEIN"/>
    <property type="match status" value="1"/>
</dbReference>
<keyword evidence="1" id="KW-0472">Membrane</keyword>
<evidence type="ECO:0000313" key="3">
    <source>
        <dbReference type="EMBL" id="KZM18404.1"/>
    </source>
</evidence>
<feature type="transmembrane region" description="Helical" evidence="1">
    <location>
        <begin position="677"/>
        <end position="704"/>
    </location>
</feature>
<proteinExistence type="predicted"/>
<evidence type="ECO:0000259" key="2">
    <source>
        <dbReference type="Pfam" id="PF20163"/>
    </source>
</evidence>
<protein>
    <recommendedName>
        <fullName evidence="2">DUF6536 domain-containing protein</fullName>
    </recommendedName>
</protein>
<feature type="transmembrane region" description="Helical" evidence="1">
    <location>
        <begin position="515"/>
        <end position="537"/>
    </location>
</feature>
<dbReference type="PANTHER" id="PTHR35395:SF1">
    <property type="entry name" value="DUF6536 DOMAIN-CONTAINING PROTEIN"/>
    <property type="match status" value="1"/>
</dbReference>
<comment type="caution">
    <text evidence="3">The sequence shown here is derived from an EMBL/GenBank/DDBJ whole genome shotgun (WGS) entry which is preliminary data.</text>
</comment>
<dbReference type="AlphaFoldDB" id="A0A162VEI4"/>